<dbReference type="Proteomes" id="UP000565576">
    <property type="component" value="Unassembled WGS sequence"/>
</dbReference>
<keyword evidence="2 4" id="KW-0732">Signal</keyword>
<evidence type="ECO:0000259" key="5">
    <source>
        <dbReference type="Pfam" id="PF13458"/>
    </source>
</evidence>
<feature type="domain" description="Leucine-binding protein" evidence="5">
    <location>
        <begin position="32"/>
        <end position="368"/>
    </location>
</feature>
<proteinExistence type="inferred from homology"/>
<dbReference type="SUPFAM" id="SSF53822">
    <property type="entry name" value="Periplasmic binding protein-like I"/>
    <property type="match status" value="1"/>
</dbReference>
<comment type="caution">
    <text evidence="6">The sequence shown here is derived from an EMBL/GenBank/DDBJ whole genome shotgun (WGS) entry which is preliminary data.</text>
</comment>
<evidence type="ECO:0000256" key="1">
    <source>
        <dbReference type="ARBA" id="ARBA00010062"/>
    </source>
</evidence>
<sequence length="396" mass="42695">MSLKWTRRSLMNVVAMGAIVASFPAMAQDKPPVTIGLITTLSTPAGYIGEDIRDAFNLALKEEGGKLGGVPVTLKVEDDALKPANGKQIVDKMLGDNIKLYTGINFSNVLMAALPSVLGANAFYVSNNPGPSPFAGEKCNPNYFVASYQNDAFHEAAGLAANELGFKKMVILAPNYQAGRDALEGFKRTYKGEIAGEIYTKLDQTDFSVELARIKSLAPEAIYQFHPGGAGINFAKQYANSGMSTSIPMVIPSFSMDARMIAATGNAADGVYASALWTTETDNSASKAFVEAFRKDYGRDPTIYAAQAYDTAHLIGAGLKAVNGDLSKDGDFRSALRKADFTAIRGNFKMGSNQHPIQDYYLTKFEKNADGKIVQKIVRKVASDYHDAYASKCSMK</sequence>
<keyword evidence="3" id="KW-0813">Transport</keyword>
<dbReference type="InterPro" id="IPR028081">
    <property type="entry name" value="Leu-bd"/>
</dbReference>
<reference evidence="6 7" key="1">
    <citation type="submission" date="2020-08" db="EMBL/GenBank/DDBJ databases">
        <title>Genomic Encyclopedia of Type Strains, Phase IV (KMG-V): Genome sequencing to study the core and pangenomes of soil and plant-associated prokaryotes.</title>
        <authorList>
            <person name="Whitman W."/>
        </authorList>
    </citation>
    <scope>NUCLEOTIDE SEQUENCE [LARGE SCALE GENOMIC DNA]</scope>
    <source>
        <strain evidence="6 7">SEMIA 4060</strain>
    </source>
</reference>
<dbReference type="InterPro" id="IPR051010">
    <property type="entry name" value="BCAA_transport"/>
</dbReference>
<dbReference type="CDD" id="cd06359">
    <property type="entry name" value="PBP1_Nba-like"/>
    <property type="match status" value="1"/>
</dbReference>
<name>A0A7X0MDV9_9HYPH</name>
<evidence type="ECO:0000313" key="7">
    <source>
        <dbReference type="Proteomes" id="UP000565576"/>
    </source>
</evidence>
<comment type="similarity">
    <text evidence="1">Belongs to the leucine-binding protein family.</text>
</comment>
<feature type="chain" id="PRO_5031099075" evidence="4">
    <location>
        <begin position="28"/>
        <end position="396"/>
    </location>
</feature>
<dbReference type="Gene3D" id="3.40.50.2300">
    <property type="match status" value="2"/>
</dbReference>
<feature type="signal peptide" evidence="4">
    <location>
        <begin position="1"/>
        <end position="27"/>
    </location>
</feature>
<dbReference type="AlphaFoldDB" id="A0A7X0MDV9"/>
<gene>
    <name evidence="6" type="ORF">GGD46_004145</name>
</gene>
<dbReference type="InterPro" id="IPR028082">
    <property type="entry name" value="Peripla_BP_I"/>
</dbReference>
<keyword evidence="3" id="KW-0029">Amino-acid transport</keyword>
<dbReference type="PANTHER" id="PTHR30483:SF6">
    <property type="entry name" value="PERIPLASMIC BINDING PROTEIN OF ABC TRANSPORTER FOR NATURAL AMINO ACIDS"/>
    <property type="match status" value="1"/>
</dbReference>
<dbReference type="PANTHER" id="PTHR30483">
    <property type="entry name" value="LEUCINE-SPECIFIC-BINDING PROTEIN"/>
    <property type="match status" value="1"/>
</dbReference>
<evidence type="ECO:0000256" key="3">
    <source>
        <dbReference type="ARBA" id="ARBA00022970"/>
    </source>
</evidence>
<dbReference type="RefSeq" id="WP_210325654.1">
    <property type="nucleotide sequence ID" value="NZ_JACHBG010000010.1"/>
</dbReference>
<organism evidence="6 7">
    <name type="scientific">Rhizobium lusitanum</name>
    <dbReference type="NCBI Taxonomy" id="293958"/>
    <lineage>
        <taxon>Bacteria</taxon>
        <taxon>Pseudomonadati</taxon>
        <taxon>Pseudomonadota</taxon>
        <taxon>Alphaproteobacteria</taxon>
        <taxon>Hyphomicrobiales</taxon>
        <taxon>Rhizobiaceae</taxon>
        <taxon>Rhizobium/Agrobacterium group</taxon>
        <taxon>Rhizobium</taxon>
    </lineage>
</organism>
<evidence type="ECO:0000313" key="6">
    <source>
        <dbReference type="EMBL" id="MBB6486846.1"/>
    </source>
</evidence>
<evidence type="ECO:0000256" key="4">
    <source>
        <dbReference type="SAM" id="SignalP"/>
    </source>
</evidence>
<evidence type="ECO:0000256" key="2">
    <source>
        <dbReference type="ARBA" id="ARBA00022729"/>
    </source>
</evidence>
<dbReference type="Pfam" id="PF13458">
    <property type="entry name" value="Peripla_BP_6"/>
    <property type="match status" value="1"/>
</dbReference>
<protein>
    <submittedName>
        <fullName evidence="6">Branched-chain amino acid transport system substrate-binding protein</fullName>
    </submittedName>
</protein>
<dbReference type="GO" id="GO:0006865">
    <property type="term" value="P:amino acid transport"/>
    <property type="evidence" value="ECO:0007669"/>
    <property type="project" value="UniProtKB-KW"/>
</dbReference>
<accession>A0A7X0MDV9</accession>
<dbReference type="EMBL" id="JACHBG010000010">
    <property type="protein sequence ID" value="MBB6486846.1"/>
    <property type="molecule type" value="Genomic_DNA"/>
</dbReference>